<dbReference type="RefSeq" id="XP_025423636.1">
    <property type="nucleotide sequence ID" value="XM_025567851.1"/>
</dbReference>
<evidence type="ECO:0000259" key="1">
    <source>
        <dbReference type="PROSITE" id="PS50878"/>
    </source>
</evidence>
<feature type="domain" description="Reverse transcriptase" evidence="1">
    <location>
        <begin position="1"/>
        <end position="203"/>
    </location>
</feature>
<reference evidence="3" key="1">
    <citation type="submission" date="2025-08" db="UniProtKB">
        <authorList>
            <consortium name="RefSeq"/>
        </authorList>
    </citation>
    <scope>IDENTIFICATION</scope>
    <source>
        <tissue evidence="3">Whole body</tissue>
    </source>
</reference>
<keyword evidence="2" id="KW-1185">Reference proteome</keyword>
<accession>A0A8B8GM22</accession>
<dbReference type="InterPro" id="IPR043502">
    <property type="entry name" value="DNA/RNA_pol_sf"/>
</dbReference>
<dbReference type="GeneID" id="112693000"/>
<dbReference type="GO" id="GO:0071897">
    <property type="term" value="P:DNA biosynthetic process"/>
    <property type="evidence" value="ECO:0007669"/>
    <property type="project" value="UniProtKB-ARBA"/>
</dbReference>
<dbReference type="PROSITE" id="PS50878">
    <property type="entry name" value="RT_POL"/>
    <property type="match status" value="1"/>
</dbReference>
<protein>
    <submittedName>
        <fullName evidence="3">Uncharacterized protein LOC112693000</fullName>
    </submittedName>
</protein>
<dbReference type="SUPFAM" id="SSF56672">
    <property type="entry name" value="DNA/RNA polymerases"/>
    <property type="match status" value="1"/>
</dbReference>
<dbReference type="OrthoDB" id="6630409at2759"/>
<dbReference type="AlphaFoldDB" id="A0A8B8GM22"/>
<evidence type="ECO:0000313" key="3">
    <source>
        <dbReference type="RefSeq" id="XP_025423636.1"/>
    </source>
</evidence>
<dbReference type="PANTHER" id="PTHR33332">
    <property type="entry name" value="REVERSE TRANSCRIPTASE DOMAIN-CONTAINING PROTEIN"/>
    <property type="match status" value="1"/>
</dbReference>
<dbReference type="Proteomes" id="UP000694846">
    <property type="component" value="Unplaced"/>
</dbReference>
<proteinExistence type="predicted"/>
<name>A0A8B8GM22_9HEMI</name>
<evidence type="ECO:0000313" key="2">
    <source>
        <dbReference type="Proteomes" id="UP000694846"/>
    </source>
</evidence>
<dbReference type="Pfam" id="PF00078">
    <property type="entry name" value="RVT_1"/>
    <property type="match status" value="1"/>
</dbReference>
<dbReference type="InterPro" id="IPR000477">
    <property type="entry name" value="RT_dom"/>
</dbReference>
<organism evidence="2 3">
    <name type="scientific">Sipha flava</name>
    <name type="common">yellow sugarcane aphid</name>
    <dbReference type="NCBI Taxonomy" id="143950"/>
    <lineage>
        <taxon>Eukaryota</taxon>
        <taxon>Metazoa</taxon>
        <taxon>Ecdysozoa</taxon>
        <taxon>Arthropoda</taxon>
        <taxon>Hexapoda</taxon>
        <taxon>Insecta</taxon>
        <taxon>Pterygota</taxon>
        <taxon>Neoptera</taxon>
        <taxon>Paraneoptera</taxon>
        <taxon>Hemiptera</taxon>
        <taxon>Sternorrhyncha</taxon>
        <taxon>Aphidomorpha</taxon>
        <taxon>Aphidoidea</taxon>
        <taxon>Aphididae</taxon>
        <taxon>Sipha</taxon>
    </lineage>
</organism>
<sequence>MASVLVDQLLLVTLVFIHIYIYDSFRDNCQVDVIYTDFSKDFDRVDHNHLMLTLDSIRIGEPLLSWFHSYITNRIQWVTVDFTSSDHFIPSTGVQQGAVLSPLLFALFVNSAHSVLQHSKLVIFSDDIKIFFRIKSISDCHLLQNDLQRLVAWGESLRLALNITKCSVMTFCRINTVIEHVYSINNTTLTTCNNYVNDLGFTLIRNLCPNMHIQIICCKALKLLGSINRVSTDFHLITPLKTLFCSLVRPILEYGSVLWDPSTASARSMIERVQRKFLRQAAYKLKIVCPPHDYTPIQRLFSLEILADRRHSANLSFLSNLLSSKIDSPESLSRVSFNVLSRRTRSSVPFHIPFSSSNYYLISPIIRLVRIANTDPSFSL</sequence>
<gene>
    <name evidence="3" type="primary">LOC112693000</name>
</gene>